<feature type="compositionally biased region" description="Pro residues" evidence="1">
    <location>
        <begin position="361"/>
        <end position="383"/>
    </location>
</feature>
<feature type="compositionally biased region" description="Basic and acidic residues" evidence="1">
    <location>
        <begin position="276"/>
        <end position="286"/>
    </location>
</feature>
<evidence type="ECO:0000313" key="3">
    <source>
        <dbReference type="Proteomes" id="UP000240493"/>
    </source>
</evidence>
<evidence type="ECO:0000256" key="1">
    <source>
        <dbReference type="SAM" id="MobiDB-lite"/>
    </source>
</evidence>
<name>A0A2T3ZHC9_TRIA4</name>
<feature type="region of interest" description="Disordered" evidence="1">
    <location>
        <begin position="360"/>
        <end position="383"/>
    </location>
</feature>
<dbReference type="OrthoDB" id="4826573at2759"/>
<protein>
    <submittedName>
        <fullName evidence="2">Uncharacterized protein</fullName>
    </submittedName>
</protein>
<dbReference type="Proteomes" id="UP000240493">
    <property type="component" value="Unassembled WGS sequence"/>
</dbReference>
<keyword evidence="3" id="KW-1185">Reference proteome</keyword>
<feature type="region of interest" description="Disordered" evidence="1">
    <location>
        <begin position="170"/>
        <end position="199"/>
    </location>
</feature>
<feature type="compositionally biased region" description="Low complexity" evidence="1">
    <location>
        <begin position="183"/>
        <end position="193"/>
    </location>
</feature>
<accession>A0A2T3ZHC9</accession>
<feature type="compositionally biased region" description="Low complexity" evidence="1">
    <location>
        <begin position="248"/>
        <end position="263"/>
    </location>
</feature>
<evidence type="ECO:0000313" key="2">
    <source>
        <dbReference type="EMBL" id="PTB44200.1"/>
    </source>
</evidence>
<dbReference type="STRING" id="1042311.A0A2T3ZHC9"/>
<feature type="region of interest" description="Disordered" evidence="1">
    <location>
        <begin position="248"/>
        <end position="299"/>
    </location>
</feature>
<dbReference type="AlphaFoldDB" id="A0A2T3ZHC9"/>
<sequence length="573" mass="62876">MISKLAVIESAHTMQPLQATHLFTFGLPASPISLSLEGLVLQYLKQASQSVQRVEEVSPLSSGPTCSSSPDDATALLTEMGDYLTRTAMIWAYLIENLIKGPHIDHVTLQILENSRAKTNVADLTEATSLDITLGRLRKMRDMAAQHSQDIQTIWKLGSHRKASLSCLVDPRPSSSLHSEDTSAAASAASSESNSMPEVFNNTSHAAECHKQIADAVALLQDGATVGRPAHAPLPSLPLLPPAQSLDLPPIWPTQSSVSTSPVASPPPAPQQQQQEQKRQQQEKQQRQQQQKEQQQKEKQALLAGTRIFLANELPGQGAQARATLRKLVPLMPAPRRTMLKKAMPKKTGPRPVRILTPIVAPAPPPPPPPPPPILTPPPPPFRPPPRSAEEIAMAASASAALENILEEVEEEDSDEYSDDGLFAGINLKALKQRGKGKYYCPRGHRCDKGGVDKSGNLILFDRNSSFAYVETSVCQHRGKPNRLSPVVLLHPNPKPWEMWKTDALGQVSYAPASMFANLSCRQHCNKHRKPWRCDVPGCPNPPKKRRFARRDGLERHKATVKHYFMAMNANKP</sequence>
<reference evidence="2 3" key="1">
    <citation type="submission" date="2016-07" db="EMBL/GenBank/DDBJ databases">
        <title>Multiple horizontal gene transfer events from other fungi enriched the ability of initially mycotrophic Trichoderma (Ascomycota) to feed on dead plant biomass.</title>
        <authorList>
            <consortium name="DOE Joint Genome Institute"/>
            <person name="Aerts A."/>
            <person name="Atanasova L."/>
            <person name="Chenthamara K."/>
            <person name="Zhang J."/>
            <person name="Grujic M."/>
            <person name="Henrissat B."/>
            <person name="Kuo A."/>
            <person name="Salamov A."/>
            <person name="Lipzen A."/>
            <person name="Labutti K."/>
            <person name="Barry K."/>
            <person name="Miao Y."/>
            <person name="Rahimi M.J."/>
            <person name="Shen Q."/>
            <person name="Grigoriev I.V."/>
            <person name="Kubicek C.P."/>
            <person name="Druzhinina I.S."/>
        </authorList>
    </citation>
    <scope>NUCLEOTIDE SEQUENCE [LARGE SCALE GENOMIC DNA]</scope>
    <source>
        <strain evidence="2 3">CBS 433.97</strain>
    </source>
</reference>
<gene>
    <name evidence="2" type="ORF">M441DRAFT_343617</name>
</gene>
<dbReference type="EMBL" id="KZ679258">
    <property type="protein sequence ID" value="PTB44200.1"/>
    <property type="molecule type" value="Genomic_DNA"/>
</dbReference>
<organism evidence="2 3">
    <name type="scientific">Trichoderma asperellum (strain ATCC 204424 / CBS 433.97 / NBRC 101777)</name>
    <dbReference type="NCBI Taxonomy" id="1042311"/>
    <lineage>
        <taxon>Eukaryota</taxon>
        <taxon>Fungi</taxon>
        <taxon>Dikarya</taxon>
        <taxon>Ascomycota</taxon>
        <taxon>Pezizomycotina</taxon>
        <taxon>Sordariomycetes</taxon>
        <taxon>Hypocreomycetidae</taxon>
        <taxon>Hypocreales</taxon>
        <taxon>Hypocreaceae</taxon>
        <taxon>Trichoderma</taxon>
    </lineage>
</organism>
<proteinExistence type="predicted"/>